<evidence type="ECO:0000256" key="2">
    <source>
        <dbReference type="ARBA" id="ARBA00050056"/>
    </source>
</evidence>
<evidence type="ECO:0000313" key="4">
    <source>
        <dbReference type="Proteomes" id="UP000238762"/>
    </source>
</evidence>
<dbReference type="OrthoDB" id="5770953at2"/>
<dbReference type="Gene3D" id="3.30.2310.20">
    <property type="entry name" value="RelE-like"/>
    <property type="match status" value="1"/>
</dbReference>
<dbReference type="InterPro" id="IPR009614">
    <property type="entry name" value="YoeB_toxin"/>
</dbReference>
<organism evidence="3 4">
    <name type="scientific">Merismopedia glauca CCAP 1448/3</name>
    <dbReference type="NCBI Taxonomy" id="1296344"/>
    <lineage>
        <taxon>Bacteria</taxon>
        <taxon>Bacillati</taxon>
        <taxon>Cyanobacteriota</taxon>
        <taxon>Cyanophyceae</taxon>
        <taxon>Synechococcales</taxon>
        <taxon>Merismopediaceae</taxon>
        <taxon>Merismopedia</taxon>
    </lineage>
</organism>
<comment type="caution">
    <text evidence="3">The sequence shown here is derived from an EMBL/GenBank/DDBJ whole genome shotgun (WGS) entry which is preliminary data.</text>
</comment>
<evidence type="ECO:0000313" key="3">
    <source>
        <dbReference type="EMBL" id="PSB01014.1"/>
    </source>
</evidence>
<dbReference type="InterPro" id="IPR007712">
    <property type="entry name" value="RelE/ParE_toxin"/>
</dbReference>
<dbReference type="Proteomes" id="UP000238762">
    <property type="component" value="Unassembled WGS sequence"/>
</dbReference>
<keyword evidence="1" id="KW-1277">Toxin-antitoxin system</keyword>
<dbReference type="NCBIfam" id="TIGR02385">
    <property type="entry name" value="RelE_StbE"/>
    <property type="match status" value="1"/>
</dbReference>
<reference evidence="3 4" key="1">
    <citation type="submission" date="2018-02" db="EMBL/GenBank/DDBJ databases">
        <authorList>
            <person name="Cohen D.B."/>
            <person name="Kent A.D."/>
        </authorList>
    </citation>
    <scope>NUCLEOTIDE SEQUENCE [LARGE SCALE GENOMIC DNA]</scope>
    <source>
        <strain evidence="3 4">CCAP 1448/3</strain>
    </source>
</reference>
<dbReference type="GO" id="GO:0006401">
    <property type="term" value="P:RNA catabolic process"/>
    <property type="evidence" value="ECO:0007669"/>
    <property type="project" value="InterPro"/>
</dbReference>
<proteinExistence type="predicted"/>
<dbReference type="InterPro" id="IPR035093">
    <property type="entry name" value="RelE/ParE_toxin_dom_sf"/>
</dbReference>
<dbReference type="Pfam" id="PF06769">
    <property type="entry name" value="YoeB_toxin"/>
    <property type="match status" value="1"/>
</dbReference>
<dbReference type="AlphaFoldDB" id="A0A2T1BYJ9"/>
<accession>A0A2T1BYJ9</accession>
<dbReference type="GO" id="GO:0004519">
    <property type="term" value="F:endonuclease activity"/>
    <property type="evidence" value="ECO:0007669"/>
    <property type="project" value="InterPro"/>
</dbReference>
<sequence length="85" mass="10133">MSKFQIRFSKKAQKDIAELTDLQKQKLKLLLDERISVNPYAGKQLKGQLKGLYSYRLNRKDRIVYEIYDQERTVLVIRARTHYGD</sequence>
<evidence type="ECO:0000256" key="1">
    <source>
        <dbReference type="ARBA" id="ARBA00022649"/>
    </source>
</evidence>
<dbReference type="EMBL" id="PVWJ01000138">
    <property type="protein sequence ID" value="PSB01014.1"/>
    <property type="molecule type" value="Genomic_DNA"/>
</dbReference>
<keyword evidence="4" id="KW-1185">Reference proteome</keyword>
<gene>
    <name evidence="3" type="ORF">C7B64_20530</name>
</gene>
<dbReference type="SUPFAM" id="SSF143011">
    <property type="entry name" value="RelE-like"/>
    <property type="match status" value="1"/>
</dbReference>
<protein>
    <recommendedName>
        <fullName evidence="2">Endoribonuclease YoeB</fullName>
    </recommendedName>
</protein>
<name>A0A2T1BYJ9_9CYAN</name>
<reference evidence="3 4" key="2">
    <citation type="submission" date="2018-03" db="EMBL/GenBank/DDBJ databases">
        <title>The ancient ancestry and fast evolution of plastids.</title>
        <authorList>
            <person name="Moore K.R."/>
            <person name="Magnabosco C."/>
            <person name="Momper L."/>
            <person name="Gold D.A."/>
            <person name="Bosak T."/>
            <person name="Fournier G.P."/>
        </authorList>
    </citation>
    <scope>NUCLEOTIDE SEQUENCE [LARGE SCALE GENOMIC DNA]</scope>
    <source>
        <strain evidence="3 4">CCAP 1448/3</strain>
    </source>
</reference>